<organism evidence="1">
    <name type="scientific">Alectorobius mimon</name>
    <dbReference type="NCBI Taxonomy" id="360319"/>
    <lineage>
        <taxon>Eukaryota</taxon>
        <taxon>Metazoa</taxon>
        <taxon>Ecdysozoa</taxon>
        <taxon>Arthropoda</taxon>
        <taxon>Chelicerata</taxon>
        <taxon>Arachnida</taxon>
        <taxon>Acari</taxon>
        <taxon>Parasitiformes</taxon>
        <taxon>Ixodida</taxon>
        <taxon>Ixodoidea</taxon>
        <taxon>Argasidae</taxon>
        <taxon>Ornithodorinae</taxon>
        <taxon>Alectorobius</taxon>
    </lineage>
</organism>
<proteinExistence type="predicted"/>
<evidence type="ECO:0000313" key="1">
    <source>
        <dbReference type="EMBL" id="JAR87563.1"/>
    </source>
</evidence>
<reference evidence="1" key="1">
    <citation type="submission" date="2016-03" db="EMBL/GenBank/DDBJ databases">
        <title>Gut transcriptome analysis on engorged females of Ornithodoros mimon (Acari: Argasidae) and phylogenetic inferences of soft ticks.</title>
        <authorList>
            <person name="Landulfo G.A."/>
            <person name="Giovanni D."/>
            <person name="Carvalho E."/>
            <person name="Junqueira-de-Azevedo I."/>
            <person name="Patane J."/>
            <person name="Mendoca R."/>
            <person name="Barros-Battesti D."/>
        </authorList>
    </citation>
    <scope>NUCLEOTIDE SEQUENCE</scope>
    <source>
        <strain evidence="1">Females</strain>
        <tissue evidence="1">Gut</tissue>
    </source>
</reference>
<name>A0A147B9Y6_9ACAR</name>
<feature type="non-terminal residue" evidence="1">
    <location>
        <position position="401"/>
    </location>
</feature>
<dbReference type="AlphaFoldDB" id="A0A147B9Y6"/>
<dbReference type="EMBL" id="GEIB01000252">
    <property type="protein sequence ID" value="JAR87563.1"/>
    <property type="molecule type" value="Transcribed_RNA"/>
</dbReference>
<protein>
    <submittedName>
        <fullName evidence="1">Uncharacterized protein</fullName>
    </submittedName>
</protein>
<feature type="non-terminal residue" evidence="1">
    <location>
        <position position="1"/>
    </location>
</feature>
<accession>A0A147B9Y6</accession>
<sequence length="401" mass="44611">VFHTDINLHGLVNGIALPQIYSELAALDHTVSRIRNAMAQKLNANEEIISRTSCYLRNSYSAVDHFIVYQFLDVEATMVDAESGVGSLRLIDAHAGASEAHVYYFGWGKDKLWHFSSEASTDEGERIYFRLAGKLLWLEVPLPDSEQKRGILTDGMTVLHNFGDVLSMSALQRDFNTGISASLTRTGVCDFYKLMLNAEPMLIGTLNPGPDARAVRLATLRGHVYALISLHDPQACLTETTRSKIYMWETADRWTLIQRLYGGSVINTFVKNEMLYALFSDIDVTSRCNAPSIVKVYRTCGSSGSQFELFQVMPVVSVSKIEIIKYGNVNDVYMVAANRTSAQIYLFNGESGFQLLTAIPSNGLTDAKPIVLQNELYLITAQGYNKRKSVVYKAVTKGPKE</sequence>